<dbReference type="GeneID" id="96867241"/>
<protein>
    <submittedName>
        <fullName evidence="2">Uncharacterized protein</fullName>
    </submittedName>
</protein>
<dbReference type="AlphaFoldDB" id="A0A9J7BWU4"/>
<dbReference type="Proteomes" id="UP000464283">
    <property type="component" value="Chromosome"/>
</dbReference>
<organism evidence="2">
    <name type="scientific">Malacoplasma iowae 695</name>
    <dbReference type="NCBI Taxonomy" id="1048830"/>
    <lineage>
        <taxon>Bacteria</taxon>
        <taxon>Bacillati</taxon>
        <taxon>Mycoplasmatota</taxon>
        <taxon>Mycoplasmoidales</taxon>
        <taxon>Mycoplasmoidaceae</taxon>
        <taxon>Malacoplasma</taxon>
    </lineage>
</organism>
<keyword evidence="1" id="KW-0472">Membrane</keyword>
<dbReference type="EMBL" id="CP033512">
    <property type="protein sequence ID" value="UYS84744.1"/>
    <property type="molecule type" value="Genomic_DNA"/>
</dbReference>
<evidence type="ECO:0000256" key="1">
    <source>
        <dbReference type="SAM" id="Phobius"/>
    </source>
</evidence>
<accession>A0A9J7BWU4</accession>
<dbReference type="RefSeq" id="WP_159402886.1">
    <property type="nucleotide sequence ID" value="NZ_CP033512.2"/>
</dbReference>
<gene>
    <name evidence="2" type="ORF">EER00_05420</name>
</gene>
<keyword evidence="1" id="KW-1133">Transmembrane helix</keyword>
<dbReference type="KEGG" id="miw:EER00_05420"/>
<proteinExistence type="predicted"/>
<reference evidence="2" key="1">
    <citation type="submission" date="2022-10" db="EMBL/GenBank/DDBJ databases">
        <title>The first complete genome sequence of Mycoplasma iowae strain 695.</title>
        <authorList>
            <person name="Ghanem M."/>
            <person name="El-Gazzar M."/>
        </authorList>
    </citation>
    <scope>NUCLEOTIDE SEQUENCE</scope>
    <source>
        <strain evidence="2">695</strain>
    </source>
</reference>
<feature type="transmembrane region" description="Helical" evidence="1">
    <location>
        <begin position="15"/>
        <end position="45"/>
    </location>
</feature>
<name>A0A9J7BWU4_MALIO</name>
<keyword evidence="1" id="KW-0812">Transmembrane</keyword>
<evidence type="ECO:0000313" key="2">
    <source>
        <dbReference type="EMBL" id="UYS84744.1"/>
    </source>
</evidence>
<sequence>MSVRDKENYIRKSKIFSLLVTDCFWVFSGFSIISIIVLVIIVTTIL</sequence>